<keyword evidence="3 5" id="KW-0949">S-adenosyl-L-methionine</keyword>
<proteinExistence type="inferred from homology"/>
<evidence type="ECO:0000256" key="1">
    <source>
        <dbReference type="ARBA" id="ARBA00022603"/>
    </source>
</evidence>
<comment type="caution">
    <text evidence="5">Lacks conserved residue(s) required for the propagation of feature annotation.</text>
</comment>
<dbReference type="InterPro" id="IPR029063">
    <property type="entry name" value="SAM-dependent_MTases_sf"/>
</dbReference>
<dbReference type="PANTHER" id="PTHR22807">
    <property type="entry name" value="NOP2 YEAST -RELATED NOL1/NOP2/FMU SUN DOMAIN-CONTAINING"/>
    <property type="match status" value="1"/>
</dbReference>
<dbReference type="PROSITE" id="PS51686">
    <property type="entry name" value="SAM_MT_RSMB_NOP"/>
    <property type="match status" value="1"/>
</dbReference>
<dbReference type="Gene3D" id="3.40.50.150">
    <property type="entry name" value="Vaccinia Virus protein VP39"/>
    <property type="match status" value="1"/>
</dbReference>
<comment type="similarity">
    <text evidence="5">Belongs to the class I-like SAM-binding methyltransferase superfamily. RsmB/NOP family.</text>
</comment>
<feature type="domain" description="SAM-dependent MTase RsmB/NOP-type" evidence="6">
    <location>
        <begin position="181"/>
        <end position="464"/>
    </location>
</feature>
<dbReference type="GO" id="GO:0003723">
    <property type="term" value="F:RNA binding"/>
    <property type="evidence" value="ECO:0007669"/>
    <property type="project" value="UniProtKB-UniRule"/>
</dbReference>
<dbReference type="Pfam" id="PF22458">
    <property type="entry name" value="RsmF-B_ferredox"/>
    <property type="match status" value="1"/>
</dbReference>
<evidence type="ECO:0000256" key="2">
    <source>
        <dbReference type="ARBA" id="ARBA00022679"/>
    </source>
</evidence>
<dbReference type="EMBL" id="ACQA01000002">
    <property type="protein sequence ID" value="EEQ93201.1"/>
    <property type="molecule type" value="Genomic_DNA"/>
</dbReference>
<evidence type="ECO:0000313" key="7">
    <source>
        <dbReference type="EMBL" id="EEQ93201.1"/>
    </source>
</evidence>
<dbReference type="AlphaFoldDB" id="C4WMN9"/>
<dbReference type="InterPro" id="IPR001678">
    <property type="entry name" value="MeTrfase_RsmB-F_NOP2_dom"/>
</dbReference>
<dbReference type="InterPro" id="IPR049560">
    <property type="entry name" value="MeTrfase_RsmB-F_NOP2_cat"/>
</dbReference>
<name>C4WMN9_9HYPH</name>
<dbReference type="SUPFAM" id="SSF53335">
    <property type="entry name" value="S-adenosyl-L-methionine-dependent methyltransferases"/>
    <property type="match status" value="1"/>
</dbReference>
<dbReference type="InterPro" id="IPR054728">
    <property type="entry name" value="RsmB-like_ferredoxin"/>
</dbReference>
<feature type="active site" description="Nucleophile" evidence="5">
    <location>
        <position position="395"/>
    </location>
</feature>
<reference evidence="7 8" key="1">
    <citation type="submission" date="2009-05" db="EMBL/GenBank/DDBJ databases">
        <authorList>
            <person name="Setubal J.C."/>
            <person name="Boyle S."/>
            <person name="Crasta O.R."/>
            <person name="Gillespie J.J."/>
            <person name="Kenyon R.W."/>
            <person name="Lu J."/>
            <person name="Mane S."/>
            <person name="Nagrani S."/>
            <person name="Shallom J.M."/>
            <person name="Shallom S."/>
            <person name="Shukla M."/>
            <person name="Snyder E.E."/>
            <person name="Sobral B.W."/>
            <person name="Wattam A.R."/>
            <person name="Will R."/>
            <person name="Williams K."/>
            <person name="Yoo H."/>
            <person name="Munk C."/>
            <person name="Tapia R."/>
            <person name="Green L."/>
            <person name="Rogers Y."/>
            <person name="Detter J.C."/>
            <person name="Bruce D."/>
            <person name="Brettin T.S."/>
            <person name="Tsolis R."/>
        </authorList>
    </citation>
    <scope>NUCLEOTIDE SEQUENCE [LARGE SCALE GENOMIC DNA]</scope>
    <source>
        <strain evidence="7 8">LMG 3301</strain>
    </source>
</reference>
<dbReference type="CDD" id="cd02440">
    <property type="entry name" value="AdoMet_MTases"/>
    <property type="match status" value="1"/>
</dbReference>
<dbReference type="HOGENOM" id="CLU_005316_0_2_5"/>
<keyword evidence="4 5" id="KW-0694">RNA-binding</keyword>
<feature type="binding site" evidence="5">
    <location>
        <position position="342"/>
    </location>
    <ligand>
        <name>S-adenosyl-L-methionine</name>
        <dbReference type="ChEBI" id="CHEBI:59789"/>
    </ligand>
</feature>
<accession>C4WMN9</accession>
<protein>
    <submittedName>
        <fullName evidence="7">Fmu (Sun) domain-containing protein</fullName>
    </submittedName>
</protein>
<gene>
    <name evidence="7" type="ORF">OINT_2000337</name>
</gene>
<comment type="caution">
    <text evidence="7">The sequence shown here is derived from an EMBL/GenBank/DDBJ whole genome shotgun (WGS) entry which is preliminary data.</text>
</comment>
<feature type="binding site" evidence="5">
    <location>
        <position position="299"/>
    </location>
    <ligand>
        <name>S-adenosyl-L-methionine</name>
        <dbReference type="ChEBI" id="CHEBI:59789"/>
    </ligand>
</feature>
<dbReference type="InterPro" id="IPR023267">
    <property type="entry name" value="RCMT"/>
</dbReference>
<dbReference type="PANTHER" id="PTHR22807:SF53">
    <property type="entry name" value="RIBOSOMAL RNA SMALL SUBUNIT METHYLTRANSFERASE B-RELATED"/>
    <property type="match status" value="1"/>
</dbReference>
<evidence type="ECO:0000256" key="3">
    <source>
        <dbReference type="ARBA" id="ARBA00022691"/>
    </source>
</evidence>
<dbReference type="PRINTS" id="PR02008">
    <property type="entry name" value="RCMTFAMILY"/>
</dbReference>
<organism evidence="7 8">
    <name type="scientific">Brucella intermedia LMG 3301</name>
    <dbReference type="NCBI Taxonomy" id="641118"/>
    <lineage>
        <taxon>Bacteria</taxon>
        <taxon>Pseudomonadati</taxon>
        <taxon>Pseudomonadota</taxon>
        <taxon>Alphaproteobacteria</taxon>
        <taxon>Hyphomicrobiales</taxon>
        <taxon>Brucellaceae</taxon>
        <taxon>Brucella/Ochrobactrum group</taxon>
        <taxon>Brucella</taxon>
    </lineage>
</organism>
<dbReference type="GO" id="GO:0008173">
    <property type="term" value="F:RNA methyltransferase activity"/>
    <property type="evidence" value="ECO:0007669"/>
    <property type="project" value="InterPro"/>
</dbReference>
<keyword evidence="2 5" id="KW-0808">Transferase</keyword>
<keyword evidence="1 5" id="KW-0489">Methyltransferase</keyword>
<dbReference type="GO" id="GO:0001510">
    <property type="term" value="P:RNA methylation"/>
    <property type="evidence" value="ECO:0007669"/>
    <property type="project" value="InterPro"/>
</dbReference>
<evidence type="ECO:0000256" key="5">
    <source>
        <dbReference type="PROSITE-ProRule" id="PRU01023"/>
    </source>
</evidence>
<sequence length="465" mass="50779">MKKPELAASAFFVLICRLPFPCKEGYARAGIREGDTMRLGGRLQAAIEVLDQIEAGTRPASDVLKDWGATHRFAGAGDRAVIGNIVYDALRRKLSIAWRMDADDARALAFGALLADGGMDIAGIDTVLDGDKFAPETLEQPRRIAWESRDIAEAPSHVQADIPEWCASSLEELFGARWMDEGRALATRPPVDLRVNSLKAKPEQTLAALEKAGAAPAPFLAQALRIPPIEALGRHPNVQGEQAFLDGWFEVQDLGSQLAALFAGAKPGQQVLDYCAGAGGKTLALAAAMQNSGQIHAYDAERARLSPMHERLQRAGVRNTQVHGNLDALDPLTGQMDLVLTDAPCTGSGTWRRRPDAKWRLNEQQLERRVQDQREVLESAKHYVKQGGRLAYVTCSLFAEENTRQVARFLRDNADFTEVAPQPLWDAVVADAGDIKPVFPEYGAVFSPLSTDTDGFYVSILQRSN</sequence>
<dbReference type="Pfam" id="PF01189">
    <property type="entry name" value="Methyltr_RsmB-F"/>
    <property type="match status" value="1"/>
</dbReference>
<dbReference type="Proteomes" id="UP000004386">
    <property type="component" value="Unassembled WGS sequence"/>
</dbReference>
<evidence type="ECO:0000313" key="8">
    <source>
        <dbReference type="Proteomes" id="UP000004386"/>
    </source>
</evidence>
<evidence type="ECO:0000256" key="4">
    <source>
        <dbReference type="ARBA" id="ARBA00022884"/>
    </source>
</evidence>
<evidence type="ECO:0000259" key="6">
    <source>
        <dbReference type="PROSITE" id="PS51686"/>
    </source>
</evidence>